<organism evidence="1 2">
    <name type="scientific">Ficus carica</name>
    <name type="common">Common fig</name>
    <dbReference type="NCBI Taxonomy" id="3494"/>
    <lineage>
        <taxon>Eukaryota</taxon>
        <taxon>Viridiplantae</taxon>
        <taxon>Streptophyta</taxon>
        <taxon>Embryophyta</taxon>
        <taxon>Tracheophyta</taxon>
        <taxon>Spermatophyta</taxon>
        <taxon>Magnoliopsida</taxon>
        <taxon>eudicotyledons</taxon>
        <taxon>Gunneridae</taxon>
        <taxon>Pentapetalae</taxon>
        <taxon>rosids</taxon>
        <taxon>fabids</taxon>
        <taxon>Rosales</taxon>
        <taxon>Moraceae</taxon>
        <taxon>Ficeae</taxon>
        <taxon>Ficus</taxon>
    </lineage>
</organism>
<reference evidence="1" key="1">
    <citation type="submission" date="2023-07" db="EMBL/GenBank/DDBJ databases">
        <title>draft genome sequence of fig (Ficus carica).</title>
        <authorList>
            <person name="Takahashi T."/>
            <person name="Nishimura K."/>
        </authorList>
    </citation>
    <scope>NUCLEOTIDE SEQUENCE</scope>
</reference>
<comment type="caution">
    <text evidence="1">The sequence shown here is derived from an EMBL/GenBank/DDBJ whole genome shotgun (WGS) entry which is preliminary data.</text>
</comment>
<sequence length="64" mass="7078">MRIGVFYGDGELADTQLHATPRHNFSVIVPRATTMTAATCDAHGLSRFVVDVSGEMALRYPRNR</sequence>
<gene>
    <name evidence="1" type="ORF">TIFTF001_027431</name>
</gene>
<dbReference type="EMBL" id="BTGU01000077">
    <property type="protein sequence ID" value="GMN58330.1"/>
    <property type="molecule type" value="Genomic_DNA"/>
</dbReference>
<accession>A0AA88DND1</accession>
<evidence type="ECO:0000313" key="1">
    <source>
        <dbReference type="EMBL" id="GMN58330.1"/>
    </source>
</evidence>
<dbReference type="Proteomes" id="UP001187192">
    <property type="component" value="Unassembled WGS sequence"/>
</dbReference>
<keyword evidence="2" id="KW-1185">Reference proteome</keyword>
<evidence type="ECO:0000313" key="2">
    <source>
        <dbReference type="Proteomes" id="UP001187192"/>
    </source>
</evidence>
<protein>
    <submittedName>
        <fullName evidence="1">Uncharacterized protein</fullName>
    </submittedName>
</protein>
<name>A0AA88DND1_FICCA</name>
<proteinExistence type="predicted"/>
<dbReference type="AlphaFoldDB" id="A0AA88DND1"/>
<dbReference type="Gramene" id="FCD_00031010-RA">
    <property type="protein sequence ID" value="FCD_00031010-RA:cds"/>
    <property type="gene ID" value="FCD_00031010"/>
</dbReference>